<dbReference type="Pfam" id="PF02272">
    <property type="entry name" value="DHHA1"/>
    <property type="match status" value="1"/>
</dbReference>
<feature type="domain" description="DHHA1" evidence="12">
    <location>
        <begin position="12"/>
        <end position="90"/>
    </location>
</feature>
<reference evidence="13 14" key="1">
    <citation type="submission" date="2018-06" db="EMBL/GenBank/DDBJ databases">
        <authorList>
            <consortium name="Pathogen Informatics"/>
            <person name="Doyle S."/>
        </authorList>
    </citation>
    <scope>NUCLEOTIDE SEQUENCE [LARGE SCALE GENOMIC DNA]</scope>
    <source>
        <strain evidence="13 14">NCTC9081</strain>
    </source>
</reference>
<keyword evidence="8" id="KW-0694">RNA-binding</keyword>
<keyword evidence="7" id="KW-0067">ATP-binding</keyword>
<evidence type="ECO:0000256" key="5">
    <source>
        <dbReference type="ARBA" id="ARBA00022598"/>
    </source>
</evidence>
<keyword evidence="10 13" id="KW-0030">Aminoacyl-tRNA synthetase</keyword>
<keyword evidence="5 13" id="KW-0436">Ligase</keyword>
<organism evidence="13 14">
    <name type="scientific">Escherichia coli</name>
    <dbReference type="NCBI Taxonomy" id="562"/>
    <lineage>
        <taxon>Bacteria</taxon>
        <taxon>Pseudomonadati</taxon>
        <taxon>Pseudomonadota</taxon>
        <taxon>Gammaproteobacteria</taxon>
        <taxon>Enterobacterales</taxon>
        <taxon>Enterobacteriaceae</taxon>
        <taxon>Escherichia</taxon>
    </lineage>
</organism>
<evidence type="ECO:0000259" key="12">
    <source>
        <dbReference type="Pfam" id="PF02272"/>
    </source>
</evidence>
<dbReference type="GO" id="GO:0006412">
    <property type="term" value="P:translation"/>
    <property type="evidence" value="ECO:0007669"/>
    <property type="project" value="UniProtKB-KW"/>
</dbReference>
<evidence type="ECO:0000256" key="11">
    <source>
        <dbReference type="ARBA" id="ARBA00032577"/>
    </source>
</evidence>
<dbReference type="FunFam" id="3.10.310.40:FF:000001">
    <property type="entry name" value="Alanine--tRNA ligase"/>
    <property type="match status" value="1"/>
</dbReference>
<dbReference type="AlphaFoldDB" id="A0A376WBB5"/>
<evidence type="ECO:0000313" key="14">
    <source>
        <dbReference type="Proteomes" id="UP000254716"/>
    </source>
</evidence>
<sequence length="110" mass="11437">MLMVLSCWLASLAGVEPKMLRTMVDDLKNQLGSTIIVLATVAEGKVSLIAGVSKDVTDRVKAGELIGMVAQQVGGKGGGRPDMAQAGGTECCGLTCSVSQCERLGQRELQ</sequence>
<proteinExistence type="inferred from homology"/>
<comment type="similarity">
    <text evidence="1">Belongs to the class-II aminoacyl-tRNA synthetase family.</text>
</comment>
<evidence type="ECO:0000256" key="8">
    <source>
        <dbReference type="ARBA" id="ARBA00022884"/>
    </source>
</evidence>
<gene>
    <name evidence="13" type="primary">alaS_1</name>
    <name evidence="13" type="ORF">NCTC9081_05748</name>
</gene>
<evidence type="ECO:0000256" key="9">
    <source>
        <dbReference type="ARBA" id="ARBA00022917"/>
    </source>
</evidence>
<name>A0A376WBB5_ECOLX</name>
<dbReference type="GO" id="GO:0000049">
    <property type="term" value="F:tRNA binding"/>
    <property type="evidence" value="ECO:0007669"/>
    <property type="project" value="UniProtKB-KW"/>
</dbReference>
<dbReference type="EC" id="6.1.1.7" evidence="2"/>
<dbReference type="GO" id="GO:0005524">
    <property type="term" value="F:ATP binding"/>
    <property type="evidence" value="ECO:0007669"/>
    <property type="project" value="UniProtKB-KW"/>
</dbReference>
<protein>
    <recommendedName>
        <fullName evidence="3">Alanine--tRNA ligase</fullName>
        <ecNumber evidence="2">6.1.1.7</ecNumber>
    </recommendedName>
    <alternativeName>
        <fullName evidence="11">Alanyl-tRNA synthetase</fullName>
    </alternativeName>
</protein>
<keyword evidence="9" id="KW-0648">Protein biosynthesis</keyword>
<evidence type="ECO:0000256" key="6">
    <source>
        <dbReference type="ARBA" id="ARBA00022741"/>
    </source>
</evidence>
<accession>A0A376WBB5</accession>
<evidence type="ECO:0000256" key="1">
    <source>
        <dbReference type="ARBA" id="ARBA00008226"/>
    </source>
</evidence>
<dbReference type="GO" id="GO:0004813">
    <property type="term" value="F:alanine-tRNA ligase activity"/>
    <property type="evidence" value="ECO:0007669"/>
    <property type="project" value="UniProtKB-EC"/>
</dbReference>
<keyword evidence="4" id="KW-0820">tRNA-binding</keyword>
<evidence type="ECO:0000313" key="13">
    <source>
        <dbReference type="EMBL" id="STJ20178.1"/>
    </source>
</evidence>
<dbReference type="EMBL" id="UGCV01000008">
    <property type="protein sequence ID" value="STJ20178.1"/>
    <property type="molecule type" value="Genomic_DNA"/>
</dbReference>
<evidence type="ECO:0000256" key="3">
    <source>
        <dbReference type="ARBA" id="ARBA00017959"/>
    </source>
</evidence>
<keyword evidence="6" id="KW-0547">Nucleotide-binding</keyword>
<evidence type="ECO:0000256" key="4">
    <source>
        <dbReference type="ARBA" id="ARBA00022555"/>
    </source>
</evidence>
<dbReference type="Gene3D" id="3.10.310.40">
    <property type="match status" value="1"/>
</dbReference>
<evidence type="ECO:0000256" key="7">
    <source>
        <dbReference type="ARBA" id="ARBA00022840"/>
    </source>
</evidence>
<evidence type="ECO:0000256" key="10">
    <source>
        <dbReference type="ARBA" id="ARBA00023146"/>
    </source>
</evidence>
<dbReference type="InterPro" id="IPR003156">
    <property type="entry name" value="DHHA1_dom"/>
</dbReference>
<evidence type="ECO:0000256" key="2">
    <source>
        <dbReference type="ARBA" id="ARBA00013168"/>
    </source>
</evidence>
<dbReference type="Proteomes" id="UP000254716">
    <property type="component" value="Unassembled WGS sequence"/>
</dbReference>